<dbReference type="PIRSF" id="PIRSF033736">
    <property type="entry name" value="UCP033763"/>
    <property type="match status" value="1"/>
</dbReference>
<evidence type="ECO:0000313" key="2">
    <source>
        <dbReference type="Proteomes" id="UP000032430"/>
    </source>
</evidence>
<dbReference type="InterPro" id="IPR023476">
    <property type="entry name" value="Pep_tRNA_hydro_II_dom_sf"/>
</dbReference>
<gene>
    <name evidence="1" type="ORF">LFA_1865</name>
</gene>
<dbReference type="InterPro" id="IPR017021">
    <property type="entry name" value="UCP033763"/>
</dbReference>
<evidence type="ECO:0008006" key="3">
    <source>
        <dbReference type="Google" id="ProtNLM"/>
    </source>
</evidence>
<dbReference type="OrthoDB" id="21143at2"/>
<dbReference type="Proteomes" id="UP000032430">
    <property type="component" value="Chromosome I"/>
</dbReference>
<evidence type="ECO:0000313" key="1">
    <source>
        <dbReference type="EMBL" id="CEG57261.1"/>
    </source>
</evidence>
<dbReference type="SUPFAM" id="SSF102462">
    <property type="entry name" value="Peptidyl-tRNA hydrolase II"/>
    <property type="match status" value="1"/>
</dbReference>
<dbReference type="InterPro" id="IPR018988">
    <property type="entry name" value="DUF2000"/>
</dbReference>
<accession>A0A098G5K9</accession>
<organism evidence="1 2">
    <name type="scientific">Legionella fallonii LLAP-10</name>
    <dbReference type="NCBI Taxonomy" id="1212491"/>
    <lineage>
        <taxon>Bacteria</taxon>
        <taxon>Pseudomonadati</taxon>
        <taxon>Pseudomonadota</taxon>
        <taxon>Gammaproteobacteria</taxon>
        <taxon>Legionellales</taxon>
        <taxon>Legionellaceae</taxon>
        <taxon>Legionella</taxon>
    </lineage>
</organism>
<dbReference type="RefSeq" id="WP_045095789.1">
    <property type="nucleotide sequence ID" value="NZ_LN614827.1"/>
</dbReference>
<protein>
    <recommendedName>
        <fullName evidence="3">DUF2000 domain-containing protein</fullName>
    </recommendedName>
</protein>
<name>A0A098G5K9_9GAMM</name>
<reference evidence="2" key="1">
    <citation type="submission" date="2014-09" db="EMBL/GenBank/DDBJ databases">
        <authorList>
            <person name="Gomez-Valero L."/>
        </authorList>
    </citation>
    <scope>NUCLEOTIDE SEQUENCE [LARGE SCALE GENOMIC DNA]</scope>
    <source>
        <strain evidence="2">ATCC700992</strain>
    </source>
</reference>
<proteinExistence type="predicted"/>
<dbReference type="STRING" id="1212491.LFA_1865"/>
<dbReference type="EMBL" id="LN614827">
    <property type="protein sequence ID" value="CEG57261.1"/>
    <property type="molecule type" value="Genomic_DNA"/>
</dbReference>
<dbReference type="Pfam" id="PF09391">
    <property type="entry name" value="DUF2000"/>
    <property type="match status" value="1"/>
</dbReference>
<keyword evidence="2" id="KW-1185">Reference proteome</keyword>
<dbReference type="KEGG" id="lfa:LFA_1865"/>
<dbReference type="AlphaFoldDB" id="A0A098G5K9"/>
<sequence>MSAEPFQNKLVAVLNKSIEPGKAMNALAHMCIGLGSAIGQIDLRLTDYRDADGGSHPFISEIPFIILSENSNKIRKLRKEALTQNILLNDFTDTMTVGTYQEQIERTSQTKEEQLIYYGIVLFGDWVKVTELTKKCSLWR</sequence>
<dbReference type="Gene3D" id="3.40.1490.10">
    <property type="entry name" value="Bit1"/>
    <property type="match status" value="1"/>
</dbReference>
<dbReference type="HOGENOM" id="CLU_118614_1_0_6"/>